<dbReference type="GO" id="GO:0005829">
    <property type="term" value="C:cytosol"/>
    <property type="evidence" value="ECO:0007669"/>
    <property type="project" value="TreeGrafter"/>
</dbReference>
<keyword evidence="4" id="KW-0408">Iron</keyword>
<keyword evidence="2" id="KW-0001">2Fe-2S</keyword>
<evidence type="ECO:0000256" key="4">
    <source>
        <dbReference type="ARBA" id="ARBA00023004"/>
    </source>
</evidence>
<feature type="domain" description="Dihydroxy-acid/6-phosphogluconate dehydratase C-terminal" evidence="9">
    <location>
        <begin position="354"/>
        <end position="541"/>
    </location>
</feature>
<dbReference type="GO" id="GO:0051537">
    <property type="term" value="F:2 iron, 2 sulfur cluster binding"/>
    <property type="evidence" value="ECO:0007669"/>
    <property type="project" value="UniProtKB-KW"/>
</dbReference>
<dbReference type="EMBL" id="FNHB01000004">
    <property type="protein sequence ID" value="SDM39075.1"/>
    <property type="molecule type" value="Genomic_DNA"/>
</dbReference>
<evidence type="ECO:0000256" key="5">
    <source>
        <dbReference type="ARBA" id="ARBA00023014"/>
    </source>
</evidence>
<keyword evidence="6" id="KW-0456">Lyase</keyword>
<dbReference type="InterPro" id="IPR000581">
    <property type="entry name" value="ILV_EDD_N"/>
</dbReference>
<keyword evidence="3" id="KW-0479">Metal-binding</keyword>
<name>A0A1G9SW68_9FIRM</name>
<dbReference type="AlphaFoldDB" id="A0A1G9SW68"/>
<reference evidence="10 11" key="1">
    <citation type="submission" date="2016-10" db="EMBL/GenBank/DDBJ databases">
        <authorList>
            <person name="de Groot N.N."/>
        </authorList>
    </citation>
    <scope>NUCLEOTIDE SEQUENCE [LARGE SCALE GENOMIC DNA]</scope>
    <source>
        <strain evidence="10 11">DSM 1736</strain>
    </source>
</reference>
<dbReference type="InterPro" id="IPR042096">
    <property type="entry name" value="Dihydro-acid_dehy_C"/>
</dbReference>
<dbReference type="PANTHER" id="PTHR43661">
    <property type="entry name" value="D-XYLONATE DEHYDRATASE"/>
    <property type="match status" value="1"/>
</dbReference>
<dbReference type="InterPro" id="IPR020558">
    <property type="entry name" value="DiOHA_6PGluconate_deHydtase_CS"/>
</dbReference>
<keyword evidence="11" id="KW-1185">Reference proteome</keyword>
<dbReference type="STRING" id="146817.SAMN04488502_104120"/>
<evidence type="ECO:0000256" key="6">
    <source>
        <dbReference type="ARBA" id="ARBA00023239"/>
    </source>
</evidence>
<evidence type="ECO:0000256" key="1">
    <source>
        <dbReference type="ARBA" id="ARBA00006486"/>
    </source>
</evidence>
<proteinExistence type="inferred from homology"/>
<organism evidence="10 11">
    <name type="scientific">Dendrosporobacter quercicolus</name>
    <dbReference type="NCBI Taxonomy" id="146817"/>
    <lineage>
        <taxon>Bacteria</taxon>
        <taxon>Bacillati</taxon>
        <taxon>Bacillota</taxon>
        <taxon>Negativicutes</taxon>
        <taxon>Selenomonadales</taxon>
        <taxon>Sporomusaceae</taxon>
        <taxon>Dendrosporobacter</taxon>
    </lineage>
</organism>
<protein>
    <submittedName>
        <fullName evidence="10">Dihydroxy-acid dehydratase</fullName>
    </submittedName>
</protein>
<keyword evidence="7" id="KW-0100">Branched-chain amino acid biosynthesis</keyword>
<evidence type="ECO:0000313" key="10">
    <source>
        <dbReference type="EMBL" id="SDM39075.1"/>
    </source>
</evidence>
<sequence length="545" mass="57883">MNQAMDKMPVYQRAIAKAHLGSCGAKYRDLGKPIIAVVNTWNEIVPGHCHLRDLADEAKRGIALAGGHALEFNTIAICDGIAQGHRGMRYVLPSRELIADSIEAMICGHGIFDGMVLLGSCDKIVPGLLMAAARMNIPSIVVTGGPMVNEIKPWQSKQARQSFLQGGISEEELFDITLKYYPSAGVCPFLGTANTMCLVTEALGMSLSGSAAVPALSAERKAVAYNSGQAVMRLLKQTIRPRDIMTPKAFHNAIALVAGIGGSLNSILHLPAIAHECGLKVAYEDFDRISRVTPLIVRVSPNSTDYTVADLYPAGGIPVIMKELQPVLQPEALTVDGVEVAQLLTDAPAADGRIIRCFDEPFAAEGGIAVLSGNLAPEGAVVKSSAVPPELWCFSGPARVFESEEACTSALEDGLVQPGEVIIIRNEGPVGGPGMREMHRITELIVKLNNVAVITDGRFSGASAGLSVGYLSPEAAAGGPIALVETGDQIMIDIAKRSLHWEISEAELKSRRAELQKHQMNEPSAFLRLYGQSAAPAADGAVRRS</sequence>
<dbReference type="InterPro" id="IPR037237">
    <property type="entry name" value="IlvD/EDD_N"/>
</dbReference>
<dbReference type="Gene3D" id="3.50.30.80">
    <property type="entry name" value="IlvD/EDD C-terminal domain-like"/>
    <property type="match status" value="1"/>
</dbReference>
<dbReference type="Proteomes" id="UP000214880">
    <property type="component" value="Unassembled WGS sequence"/>
</dbReference>
<dbReference type="GO" id="GO:0009082">
    <property type="term" value="P:branched-chain amino acid biosynthetic process"/>
    <property type="evidence" value="ECO:0007669"/>
    <property type="project" value="UniProtKB-KW"/>
</dbReference>
<dbReference type="GO" id="GO:0046872">
    <property type="term" value="F:metal ion binding"/>
    <property type="evidence" value="ECO:0007669"/>
    <property type="project" value="UniProtKB-KW"/>
</dbReference>
<evidence type="ECO:0000256" key="3">
    <source>
        <dbReference type="ARBA" id="ARBA00022723"/>
    </source>
</evidence>
<dbReference type="Pfam" id="PF00920">
    <property type="entry name" value="ILVD_EDD_N"/>
    <property type="match status" value="1"/>
</dbReference>
<evidence type="ECO:0000313" key="11">
    <source>
        <dbReference type="Proteomes" id="UP000214880"/>
    </source>
</evidence>
<dbReference type="RefSeq" id="WP_092072251.1">
    <property type="nucleotide sequence ID" value="NZ_FNHB01000004.1"/>
</dbReference>
<keyword evidence="7" id="KW-0028">Amino-acid biosynthesis</keyword>
<evidence type="ECO:0000256" key="7">
    <source>
        <dbReference type="ARBA" id="ARBA00023304"/>
    </source>
</evidence>
<dbReference type="InterPro" id="IPR056740">
    <property type="entry name" value="ILV_EDD_C"/>
</dbReference>
<dbReference type="SUPFAM" id="SSF52016">
    <property type="entry name" value="LeuD/IlvD-like"/>
    <property type="match status" value="1"/>
</dbReference>
<dbReference type="GO" id="GO:0016836">
    <property type="term" value="F:hydro-lyase activity"/>
    <property type="evidence" value="ECO:0007669"/>
    <property type="project" value="TreeGrafter"/>
</dbReference>
<dbReference type="PROSITE" id="PS00886">
    <property type="entry name" value="ILVD_EDD_1"/>
    <property type="match status" value="1"/>
</dbReference>
<dbReference type="SUPFAM" id="SSF143975">
    <property type="entry name" value="IlvD/EDD N-terminal domain-like"/>
    <property type="match status" value="1"/>
</dbReference>
<dbReference type="Pfam" id="PF24877">
    <property type="entry name" value="ILV_EDD_C"/>
    <property type="match status" value="1"/>
</dbReference>
<feature type="domain" description="Dihydroxy-acid/6-phosphogluconate dehydratase N-terminal" evidence="8">
    <location>
        <begin position="32"/>
        <end position="341"/>
    </location>
</feature>
<accession>A0A1G9SW68</accession>
<comment type="similarity">
    <text evidence="1">Belongs to the IlvD/Edd family.</text>
</comment>
<gene>
    <name evidence="10" type="ORF">SAMN04488502_104120</name>
</gene>
<dbReference type="PANTHER" id="PTHR43661:SF3">
    <property type="entry name" value="D-XYLONATE DEHYDRATASE YAGF-RELATED"/>
    <property type="match status" value="1"/>
</dbReference>
<evidence type="ECO:0000256" key="2">
    <source>
        <dbReference type="ARBA" id="ARBA00022714"/>
    </source>
</evidence>
<keyword evidence="5" id="KW-0411">Iron-sulfur</keyword>
<evidence type="ECO:0000259" key="9">
    <source>
        <dbReference type="Pfam" id="PF24877"/>
    </source>
</evidence>
<dbReference type="OrthoDB" id="9807077at2"/>
<evidence type="ECO:0000259" key="8">
    <source>
        <dbReference type="Pfam" id="PF00920"/>
    </source>
</evidence>
<dbReference type="FunFam" id="3.50.30.80:FF:000001">
    <property type="entry name" value="Dihydroxy-acid dehydratase"/>
    <property type="match status" value="1"/>
</dbReference>